<evidence type="ECO:0000256" key="3">
    <source>
        <dbReference type="ARBA" id="ARBA00023125"/>
    </source>
</evidence>
<protein>
    <submittedName>
        <fullName evidence="6">LysR family transcriptional regulator</fullName>
    </submittedName>
</protein>
<gene>
    <name evidence="6" type="ORF">ACFPYJ_06210</name>
</gene>
<dbReference type="InterPro" id="IPR050950">
    <property type="entry name" value="HTH-type_LysR_regulators"/>
</dbReference>
<organism evidence="6 7">
    <name type="scientific">Paenibacillus solisilvae</name>
    <dbReference type="NCBI Taxonomy" id="2486751"/>
    <lineage>
        <taxon>Bacteria</taxon>
        <taxon>Bacillati</taxon>
        <taxon>Bacillota</taxon>
        <taxon>Bacilli</taxon>
        <taxon>Bacillales</taxon>
        <taxon>Paenibacillaceae</taxon>
        <taxon>Paenibacillus</taxon>
    </lineage>
</organism>
<dbReference type="Pfam" id="PF00126">
    <property type="entry name" value="HTH_1"/>
    <property type="match status" value="1"/>
</dbReference>
<dbReference type="Proteomes" id="UP001596047">
    <property type="component" value="Unassembled WGS sequence"/>
</dbReference>
<dbReference type="InterPro" id="IPR000847">
    <property type="entry name" value="LysR_HTH_N"/>
</dbReference>
<dbReference type="SUPFAM" id="SSF46785">
    <property type="entry name" value="Winged helix' DNA-binding domain"/>
    <property type="match status" value="1"/>
</dbReference>
<dbReference type="PROSITE" id="PS50931">
    <property type="entry name" value="HTH_LYSR"/>
    <property type="match status" value="1"/>
</dbReference>
<dbReference type="CDD" id="cd05466">
    <property type="entry name" value="PBP2_LTTR_substrate"/>
    <property type="match status" value="1"/>
</dbReference>
<keyword evidence="7" id="KW-1185">Reference proteome</keyword>
<dbReference type="InterPro" id="IPR036390">
    <property type="entry name" value="WH_DNA-bd_sf"/>
</dbReference>
<name>A0ABW0VSB5_9BACL</name>
<feature type="domain" description="HTH lysR-type" evidence="5">
    <location>
        <begin position="1"/>
        <end position="58"/>
    </location>
</feature>
<evidence type="ECO:0000256" key="1">
    <source>
        <dbReference type="ARBA" id="ARBA00009437"/>
    </source>
</evidence>
<dbReference type="Gene3D" id="1.10.10.10">
    <property type="entry name" value="Winged helix-like DNA-binding domain superfamily/Winged helix DNA-binding domain"/>
    <property type="match status" value="1"/>
</dbReference>
<dbReference type="Pfam" id="PF03466">
    <property type="entry name" value="LysR_substrate"/>
    <property type="match status" value="1"/>
</dbReference>
<evidence type="ECO:0000313" key="6">
    <source>
        <dbReference type="EMBL" id="MFC5648726.1"/>
    </source>
</evidence>
<comment type="caution">
    <text evidence="6">The sequence shown here is derived from an EMBL/GenBank/DDBJ whole genome shotgun (WGS) entry which is preliminary data.</text>
</comment>
<evidence type="ECO:0000313" key="7">
    <source>
        <dbReference type="Proteomes" id="UP001596047"/>
    </source>
</evidence>
<dbReference type="SUPFAM" id="SSF53850">
    <property type="entry name" value="Periplasmic binding protein-like II"/>
    <property type="match status" value="1"/>
</dbReference>
<evidence type="ECO:0000256" key="4">
    <source>
        <dbReference type="ARBA" id="ARBA00023163"/>
    </source>
</evidence>
<reference evidence="7" key="1">
    <citation type="journal article" date="2019" name="Int. J. Syst. Evol. Microbiol.">
        <title>The Global Catalogue of Microorganisms (GCM) 10K type strain sequencing project: providing services to taxonomists for standard genome sequencing and annotation.</title>
        <authorList>
            <consortium name="The Broad Institute Genomics Platform"/>
            <consortium name="The Broad Institute Genome Sequencing Center for Infectious Disease"/>
            <person name="Wu L."/>
            <person name="Ma J."/>
        </authorList>
    </citation>
    <scope>NUCLEOTIDE SEQUENCE [LARGE SCALE GENOMIC DNA]</scope>
    <source>
        <strain evidence="7">CGMCC 1.3240</strain>
    </source>
</reference>
<keyword evidence="2" id="KW-0805">Transcription regulation</keyword>
<dbReference type="EMBL" id="JBHSOW010000022">
    <property type="protein sequence ID" value="MFC5648726.1"/>
    <property type="molecule type" value="Genomic_DNA"/>
</dbReference>
<dbReference type="InterPro" id="IPR005119">
    <property type="entry name" value="LysR_subst-bd"/>
</dbReference>
<accession>A0ABW0VSB5</accession>
<dbReference type="Gene3D" id="3.40.190.290">
    <property type="match status" value="1"/>
</dbReference>
<comment type="similarity">
    <text evidence="1">Belongs to the LysR transcriptional regulatory family.</text>
</comment>
<evidence type="ECO:0000259" key="5">
    <source>
        <dbReference type="PROSITE" id="PS50931"/>
    </source>
</evidence>
<dbReference type="InterPro" id="IPR036388">
    <property type="entry name" value="WH-like_DNA-bd_sf"/>
</dbReference>
<dbReference type="PANTHER" id="PTHR30419:SF28">
    <property type="entry name" value="HTH-TYPE TRANSCRIPTIONAL REGULATOR BSDA"/>
    <property type="match status" value="1"/>
</dbReference>
<proteinExistence type="inferred from homology"/>
<evidence type="ECO:0000256" key="2">
    <source>
        <dbReference type="ARBA" id="ARBA00023015"/>
    </source>
</evidence>
<dbReference type="PANTHER" id="PTHR30419">
    <property type="entry name" value="HTH-TYPE TRANSCRIPTIONAL REGULATOR YBHD"/>
    <property type="match status" value="1"/>
</dbReference>
<keyword evidence="3" id="KW-0238">DNA-binding</keyword>
<dbReference type="PRINTS" id="PR00039">
    <property type="entry name" value="HTHLYSR"/>
</dbReference>
<sequence length="302" mass="33918">MDIRQLRYFIAIAEEKQITAAAQRLHMAQPPLGQQLKGMEQELGVQLVMRTGKVLELTDAGQALYKHALLLTKLMEEAETEVKEIGIGMRGKLTVGVNTLSSSPLPQLLRAFKTRYPGVTYKIQQNESAQLLRLIRERSIELAIVRLPLELSDFEVLRLQSESFYFVTAKTSTAESHAFTYGDIQCYPLILPSTEGLGLYQSIIDQFTERGLQANVIGECSDIVTLLGWVSSGDGATIIPESILKLYRGYDVQSFAIADSQLTFATGLIWLKDRYLTKAALHFIELMEEIIGRERTVKEQED</sequence>
<dbReference type="RefSeq" id="WP_379187198.1">
    <property type="nucleotide sequence ID" value="NZ_JBHSOW010000022.1"/>
</dbReference>
<keyword evidence="4" id="KW-0804">Transcription</keyword>